<dbReference type="EMBL" id="JBHTIF010000002">
    <property type="protein sequence ID" value="MFD0726578.1"/>
    <property type="molecule type" value="Genomic_DNA"/>
</dbReference>
<name>A0ABW2YI42_9GAMM</name>
<dbReference type="RefSeq" id="WP_386824558.1">
    <property type="nucleotide sequence ID" value="NZ_JBHTIF010000002.1"/>
</dbReference>
<evidence type="ECO:0000313" key="1">
    <source>
        <dbReference type="EMBL" id="MFD0726578.1"/>
    </source>
</evidence>
<keyword evidence="2" id="KW-1185">Reference proteome</keyword>
<gene>
    <name evidence="1" type="ORF">ACFQ0E_13335</name>
</gene>
<protein>
    <submittedName>
        <fullName evidence="1">Contractile injection system protein, VgrG/Pvc8 family</fullName>
    </submittedName>
</protein>
<dbReference type="Gene3D" id="3.55.50.10">
    <property type="entry name" value="Baseplate protein-like domains"/>
    <property type="match status" value="1"/>
</dbReference>
<reference evidence="2" key="1">
    <citation type="journal article" date="2019" name="Int. J. Syst. Evol. Microbiol.">
        <title>The Global Catalogue of Microorganisms (GCM) 10K type strain sequencing project: providing services to taxonomists for standard genome sequencing and annotation.</title>
        <authorList>
            <consortium name="The Broad Institute Genomics Platform"/>
            <consortium name="The Broad Institute Genome Sequencing Center for Infectious Disease"/>
            <person name="Wu L."/>
            <person name="Ma J."/>
        </authorList>
    </citation>
    <scope>NUCLEOTIDE SEQUENCE [LARGE SCALE GENOMIC DNA]</scope>
    <source>
        <strain evidence="2">CCUG 55585</strain>
    </source>
</reference>
<sequence length="873" mass="93414">MTSLDDPIAGSALELVDQPLLYQHCRIAMPQGQVLGENAFSLERFQGQESASDLFEYQLELHGDTATGDAAEQAAALDFATVIGRPVTVGIGTTPYSDRDEGHLAFRQALDGTGPKGAFALFNGIVAALAIELPGIYRITMRPAAWRMGLTNRYRVFTQKSICDVLEQLCREHGVEASFSGLKGSDNLATCRVQDWFQAGETDLDFLRRLMSKAHIYYYFRHEADRHVMVFDNRPTYPPAIPGDTALRYTWTATDALGMHQGDVVSQYSYQQSLGVSGVQGIFTLQTEAWDVTQPGDPLASFTTFRADSRPDTGDLPFRQHKVVQYGFSTAQVREFAQATESAIHSGERQFSGASFCPLLRAGHRFHMATDMQDVRPELNGVEFVLTQVQHESVLDGEYNNHFSATPADGLISATGLQDTQQGVVLAHVASPGGDDAVQHWPYYIPDDFSLGRNWLEDSQGVHKRLHAKGVYVRFATDPPGTPPVWVKLAAHMQTIPEVGACVWVSRANDESEIPEIQNMVQGDGTKTITDSSWTAHSQVGNSFSTSYGDSRSIHFGQPWSRADVDAAVKLVEAAYGRKLFRDASYSRGGSYGYSTSEQGADGMLSESWSYGSTYGNSWGKEQISFSATGASHHQSVVGKYDPASIAPETDADADAAVQSSISTVHGDTYAKSTSNGKTKSISTYNGAVSNESTHTGKVSSKTDIFADSENISTITGTSTNISTHNIENNVSTVTTQSSTSTVGTSVSSHAAGASNSNSAIGAHNSNDAIGISQSNSATGVSERNSLLGVSAEVSLVGATNAMNIVGMDNRLSVTGSSNHLSVTGDSSSVSVTGSSTVVEVAGPGVHVSAKAPQAKIDLDGPVMQIPVIVLVL</sequence>
<evidence type="ECO:0000313" key="2">
    <source>
        <dbReference type="Proteomes" id="UP001597110"/>
    </source>
</evidence>
<dbReference type="SUPFAM" id="SSF69279">
    <property type="entry name" value="Phage tail proteins"/>
    <property type="match status" value="2"/>
</dbReference>
<accession>A0ABW2YI42</accession>
<dbReference type="Pfam" id="PF05954">
    <property type="entry name" value="Phage_GPD"/>
    <property type="match status" value="1"/>
</dbReference>
<dbReference type="Gene3D" id="4.10.220.110">
    <property type="match status" value="1"/>
</dbReference>
<dbReference type="Gene3D" id="2.30.110.50">
    <property type="match status" value="1"/>
</dbReference>
<comment type="caution">
    <text evidence="1">The sequence shown here is derived from an EMBL/GenBank/DDBJ whole genome shotgun (WGS) entry which is preliminary data.</text>
</comment>
<proteinExistence type="predicted"/>
<organism evidence="1 2">
    <name type="scientific">Lysobacter brunescens</name>
    <dbReference type="NCBI Taxonomy" id="262323"/>
    <lineage>
        <taxon>Bacteria</taxon>
        <taxon>Pseudomonadati</taxon>
        <taxon>Pseudomonadota</taxon>
        <taxon>Gammaproteobacteria</taxon>
        <taxon>Lysobacterales</taxon>
        <taxon>Lysobacteraceae</taxon>
        <taxon>Lysobacter</taxon>
    </lineage>
</organism>
<dbReference type="Proteomes" id="UP001597110">
    <property type="component" value="Unassembled WGS sequence"/>
</dbReference>